<dbReference type="NCBIfam" id="NF007144">
    <property type="entry name" value="PRK09585.2-3"/>
    <property type="match status" value="1"/>
</dbReference>
<keyword evidence="2" id="KW-1185">Reference proteome</keyword>
<dbReference type="Proteomes" id="UP001500459">
    <property type="component" value="Unassembled WGS sequence"/>
</dbReference>
<evidence type="ECO:0000313" key="2">
    <source>
        <dbReference type="Proteomes" id="UP001500459"/>
    </source>
</evidence>
<reference evidence="2" key="1">
    <citation type="journal article" date="2019" name="Int. J. Syst. Evol. Microbiol.">
        <title>The Global Catalogue of Microorganisms (GCM) 10K type strain sequencing project: providing services to taxonomists for standard genome sequencing and annotation.</title>
        <authorList>
            <consortium name="The Broad Institute Genomics Platform"/>
            <consortium name="The Broad Institute Genome Sequencing Center for Infectious Disease"/>
            <person name="Wu L."/>
            <person name="Ma J."/>
        </authorList>
    </citation>
    <scope>NUCLEOTIDE SEQUENCE [LARGE SCALE GENOMIC DNA]</scope>
    <source>
        <strain evidence="2">JCM 17106</strain>
    </source>
</reference>
<sequence length="360" mass="40363">MVVTPTIYKVIGLMSGTSLDGLDIAYCHFQKIGDNWSFTIPVVESIDYTAEFREKLKNTVQLDAASLLTFGNEYGIWLGKQVKKFINRHKLTIDFIASHGHTVFHQPDIGLTYQIGSGQHIASSSNQKVIADFRTKDVVLGGQGAPLVPIGDQLLFGQYDFCLNLGGISNISFQLEDKRIAYDISPVNMLLNFICKQIDLDYDHGGQLAHTGKLNPVLLNRLNELTYYKKPFPKSLGYEWFMNKVIPIINNTNDTVENLLHTSVYHITEQIANSLKETKKENSTLFITGGGAKNHFLIETLQERLSKFSKIIIPDENSIDYKEALIFAFLGVLRERNEINCLSSVTGAKKDCVSGVVFYP</sequence>
<dbReference type="GO" id="GO:0016301">
    <property type="term" value="F:kinase activity"/>
    <property type="evidence" value="ECO:0007669"/>
    <property type="project" value="UniProtKB-KW"/>
</dbReference>
<dbReference type="Gene3D" id="3.30.420.40">
    <property type="match status" value="2"/>
</dbReference>
<comment type="caution">
    <text evidence="1">The sequence shown here is derived from an EMBL/GenBank/DDBJ whole genome shotgun (WGS) entry which is preliminary data.</text>
</comment>
<protein>
    <submittedName>
        <fullName evidence="1">Anhydro-N-acetylmuramic acid kinase</fullName>
    </submittedName>
</protein>
<name>A0ABP7X742_9FLAO</name>
<proteinExistence type="predicted"/>
<dbReference type="PANTHER" id="PTHR30605">
    <property type="entry name" value="ANHYDRO-N-ACETYLMURAMIC ACID KINASE"/>
    <property type="match status" value="1"/>
</dbReference>
<accession>A0ABP7X742</accession>
<dbReference type="Pfam" id="PF03702">
    <property type="entry name" value="AnmK"/>
    <property type="match status" value="1"/>
</dbReference>
<dbReference type="PANTHER" id="PTHR30605:SF0">
    <property type="entry name" value="ANHYDRO-N-ACETYLMURAMIC ACID KINASE"/>
    <property type="match status" value="1"/>
</dbReference>
<dbReference type="EMBL" id="BAABCW010000001">
    <property type="protein sequence ID" value="GAA4106293.1"/>
    <property type="molecule type" value="Genomic_DNA"/>
</dbReference>
<keyword evidence="1" id="KW-0418">Kinase</keyword>
<dbReference type="SUPFAM" id="SSF53067">
    <property type="entry name" value="Actin-like ATPase domain"/>
    <property type="match status" value="1"/>
</dbReference>
<gene>
    <name evidence="1" type="ORF">GCM10022393_00660</name>
</gene>
<dbReference type="InterPro" id="IPR043129">
    <property type="entry name" value="ATPase_NBD"/>
</dbReference>
<dbReference type="RefSeq" id="WP_344923721.1">
    <property type="nucleotide sequence ID" value="NZ_BAABCW010000001.1"/>
</dbReference>
<evidence type="ECO:0000313" key="1">
    <source>
        <dbReference type="EMBL" id="GAA4106293.1"/>
    </source>
</evidence>
<keyword evidence="1" id="KW-0808">Transferase</keyword>
<dbReference type="InterPro" id="IPR005338">
    <property type="entry name" value="Anhydro_N_Ac-Mur_kinase"/>
</dbReference>
<organism evidence="1 2">
    <name type="scientific">Aquimarina addita</name>
    <dbReference type="NCBI Taxonomy" id="870485"/>
    <lineage>
        <taxon>Bacteria</taxon>
        <taxon>Pseudomonadati</taxon>
        <taxon>Bacteroidota</taxon>
        <taxon>Flavobacteriia</taxon>
        <taxon>Flavobacteriales</taxon>
        <taxon>Flavobacteriaceae</taxon>
        <taxon>Aquimarina</taxon>
    </lineage>
</organism>